<dbReference type="GeneID" id="19401630"/>
<proteinExistence type="predicted"/>
<dbReference type="CDD" id="cd02440">
    <property type="entry name" value="AdoMet_MTases"/>
    <property type="match status" value="1"/>
</dbReference>
<evidence type="ECO:0000313" key="3">
    <source>
        <dbReference type="Proteomes" id="UP000016935"/>
    </source>
</evidence>
<dbReference type="RefSeq" id="XP_008025358.1">
    <property type="nucleotide sequence ID" value="XM_008027167.1"/>
</dbReference>
<dbReference type="InterPro" id="IPR041698">
    <property type="entry name" value="Methyltransf_25"/>
</dbReference>
<dbReference type="Proteomes" id="UP000016935">
    <property type="component" value="Unassembled WGS sequence"/>
</dbReference>
<dbReference type="eggNOG" id="ENOG502S9N5">
    <property type="taxonomic scope" value="Eukaryota"/>
</dbReference>
<evidence type="ECO:0000259" key="1">
    <source>
        <dbReference type="Pfam" id="PF13649"/>
    </source>
</evidence>
<accession>R0IPV6</accession>
<dbReference type="OrthoDB" id="2013972at2759"/>
<dbReference type="PANTHER" id="PTHR43591">
    <property type="entry name" value="METHYLTRANSFERASE"/>
    <property type="match status" value="1"/>
</dbReference>
<dbReference type="HOGENOM" id="CLU_065416_2_1_1"/>
<dbReference type="SUPFAM" id="SSF53335">
    <property type="entry name" value="S-adenosyl-L-methionine-dependent methyltransferases"/>
    <property type="match status" value="1"/>
</dbReference>
<dbReference type="Gene3D" id="3.40.50.150">
    <property type="entry name" value="Vaccinia Virus protein VP39"/>
    <property type="match status" value="1"/>
</dbReference>
<dbReference type="AlphaFoldDB" id="R0IPV6"/>
<dbReference type="PANTHER" id="PTHR43591:SF105">
    <property type="entry name" value="METHYLTRANSFERASE DOMAIN-CONTAINING PROTEIN-RELATED"/>
    <property type="match status" value="1"/>
</dbReference>
<dbReference type="Pfam" id="PF13649">
    <property type="entry name" value="Methyltransf_25"/>
    <property type="match status" value="1"/>
</dbReference>
<reference evidence="2 3" key="2">
    <citation type="journal article" date="2013" name="PLoS Genet.">
        <title>Comparative genome structure, secondary metabolite, and effector coding capacity across Cochliobolus pathogens.</title>
        <authorList>
            <person name="Condon B.J."/>
            <person name="Leng Y."/>
            <person name="Wu D."/>
            <person name="Bushley K.E."/>
            <person name="Ohm R.A."/>
            <person name="Otillar R."/>
            <person name="Martin J."/>
            <person name="Schackwitz W."/>
            <person name="Grimwood J."/>
            <person name="MohdZainudin N."/>
            <person name="Xue C."/>
            <person name="Wang R."/>
            <person name="Manning V.A."/>
            <person name="Dhillon B."/>
            <person name="Tu Z.J."/>
            <person name="Steffenson B.J."/>
            <person name="Salamov A."/>
            <person name="Sun H."/>
            <person name="Lowry S."/>
            <person name="LaButti K."/>
            <person name="Han J."/>
            <person name="Copeland A."/>
            <person name="Lindquist E."/>
            <person name="Barry K."/>
            <person name="Schmutz J."/>
            <person name="Baker S.E."/>
            <person name="Ciuffetti L.M."/>
            <person name="Grigoriev I.V."/>
            <person name="Zhong S."/>
            <person name="Turgeon B.G."/>
        </authorList>
    </citation>
    <scope>NUCLEOTIDE SEQUENCE [LARGE SCALE GENOMIC DNA]</scope>
    <source>
        <strain evidence="3">28A</strain>
    </source>
</reference>
<organism evidence="2 3">
    <name type="scientific">Exserohilum turcicum (strain 28A)</name>
    <name type="common">Northern leaf blight fungus</name>
    <name type="synonym">Setosphaeria turcica</name>
    <dbReference type="NCBI Taxonomy" id="671987"/>
    <lineage>
        <taxon>Eukaryota</taxon>
        <taxon>Fungi</taxon>
        <taxon>Dikarya</taxon>
        <taxon>Ascomycota</taxon>
        <taxon>Pezizomycotina</taxon>
        <taxon>Dothideomycetes</taxon>
        <taxon>Pleosporomycetidae</taxon>
        <taxon>Pleosporales</taxon>
        <taxon>Pleosporineae</taxon>
        <taxon>Pleosporaceae</taxon>
        <taxon>Exserohilum</taxon>
    </lineage>
</organism>
<reference evidence="2 3" key="1">
    <citation type="journal article" date="2012" name="PLoS Pathog.">
        <title>Diverse lifestyles and strategies of plant pathogenesis encoded in the genomes of eighteen Dothideomycetes fungi.</title>
        <authorList>
            <person name="Ohm R.A."/>
            <person name="Feau N."/>
            <person name="Henrissat B."/>
            <person name="Schoch C.L."/>
            <person name="Horwitz B.A."/>
            <person name="Barry K.W."/>
            <person name="Condon B.J."/>
            <person name="Copeland A.C."/>
            <person name="Dhillon B."/>
            <person name="Glaser F."/>
            <person name="Hesse C.N."/>
            <person name="Kosti I."/>
            <person name="LaButti K."/>
            <person name="Lindquist E.A."/>
            <person name="Lucas S."/>
            <person name="Salamov A.A."/>
            <person name="Bradshaw R.E."/>
            <person name="Ciuffetti L."/>
            <person name="Hamelin R.C."/>
            <person name="Kema G.H.J."/>
            <person name="Lawrence C."/>
            <person name="Scott J.A."/>
            <person name="Spatafora J.W."/>
            <person name="Turgeon B.G."/>
            <person name="de Wit P.J.G.M."/>
            <person name="Zhong S."/>
            <person name="Goodwin S.B."/>
            <person name="Grigoriev I.V."/>
        </authorList>
    </citation>
    <scope>NUCLEOTIDE SEQUENCE [LARGE SCALE GENOMIC DNA]</scope>
    <source>
        <strain evidence="3">28A</strain>
    </source>
</reference>
<dbReference type="InterPro" id="IPR029063">
    <property type="entry name" value="SAM-dependent_MTases_sf"/>
</dbReference>
<feature type="domain" description="Methyltransferase" evidence="1">
    <location>
        <begin position="47"/>
        <end position="145"/>
    </location>
</feature>
<dbReference type="EMBL" id="KB908592">
    <property type="protein sequence ID" value="EOA86746.1"/>
    <property type="molecule type" value="Genomic_DNA"/>
</dbReference>
<keyword evidence="3" id="KW-1185">Reference proteome</keyword>
<dbReference type="STRING" id="671987.R0IPV6"/>
<name>R0IPV6_EXST2</name>
<dbReference type="GO" id="GO:0008168">
    <property type="term" value="F:methyltransferase activity"/>
    <property type="evidence" value="ECO:0007669"/>
    <property type="project" value="TreeGrafter"/>
</dbReference>
<protein>
    <recommendedName>
        <fullName evidence="1">Methyltransferase domain-containing protein</fullName>
    </recommendedName>
</protein>
<gene>
    <name evidence="2" type="ORF">SETTUDRAFT_178739</name>
</gene>
<evidence type="ECO:0000313" key="2">
    <source>
        <dbReference type="EMBL" id="EOA86746.1"/>
    </source>
</evidence>
<sequence>MSESAKPFGELFGDLAAKYEASTGGCTREIATHLIDILPRVDADSVVLDNACGNGIVAQELLFKYPDTPLNMTCVDGSKAMVDLARHMVPAVPSAATVSFDIMDGTSLSLPDDTYTHSVTNMGIFFFGDTEKGAQEIYRTLKPGGTAIATSWNPPGYLPVIHAAQKAVKPDAPLLKWPMSEAWFLASHLQEMLEKGGFRNVEIHEKASCFGAKSIEETCGYLVGMWKQIGPKWTEHENAQFEKQLIEAGKKAAVTVKRPVNGQKGAEIVEVVGFPMVAHVAVAKK</sequence>